<accession>A0A8J6BL89</accession>
<protein>
    <submittedName>
        <fullName evidence="3">Uncharacterized protein</fullName>
    </submittedName>
</protein>
<evidence type="ECO:0000313" key="4">
    <source>
        <dbReference type="Proteomes" id="UP000729402"/>
    </source>
</evidence>
<dbReference type="Proteomes" id="UP000729402">
    <property type="component" value="Unassembled WGS sequence"/>
</dbReference>
<evidence type="ECO:0000256" key="2">
    <source>
        <dbReference type="SAM" id="Phobius"/>
    </source>
</evidence>
<organism evidence="3 4">
    <name type="scientific">Zizania palustris</name>
    <name type="common">Northern wild rice</name>
    <dbReference type="NCBI Taxonomy" id="103762"/>
    <lineage>
        <taxon>Eukaryota</taxon>
        <taxon>Viridiplantae</taxon>
        <taxon>Streptophyta</taxon>
        <taxon>Embryophyta</taxon>
        <taxon>Tracheophyta</taxon>
        <taxon>Spermatophyta</taxon>
        <taxon>Magnoliopsida</taxon>
        <taxon>Liliopsida</taxon>
        <taxon>Poales</taxon>
        <taxon>Poaceae</taxon>
        <taxon>BOP clade</taxon>
        <taxon>Oryzoideae</taxon>
        <taxon>Oryzeae</taxon>
        <taxon>Zizaniinae</taxon>
        <taxon>Zizania</taxon>
    </lineage>
</organism>
<gene>
    <name evidence="3" type="ORF">GUJ93_ZPchr0011g28444</name>
</gene>
<reference evidence="3" key="2">
    <citation type="submission" date="2021-02" db="EMBL/GenBank/DDBJ databases">
        <authorList>
            <person name="Kimball J.A."/>
            <person name="Haas M.W."/>
            <person name="Macchietto M."/>
            <person name="Kono T."/>
            <person name="Duquette J."/>
            <person name="Shao M."/>
        </authorList>
    </citation>
    <scope>NUCLEOTIDE SEQUENCE</scope>
    <source>
        <tissue evidence="3">Fresh leaf tissue</tissue>
    </source>
</reference>
<evidence type="ECO:0000256" key="1">
    <source>
        <dbReference type="SAM" id="MobiDB-lite"/>
    </source>
</evidence>
<feature type="transmembrane region" description="Helical" evidence="2">
    <location>
        <begin position="14"/>
        <end position="33"/>
    </location>
</feature>
<proteinExistence type="predicted"/>
<keyword evidence="4" id="KW-1185">Reference proteome</keyword>
<reference evidence="3" key="1">
    <citation type="journal article" date="2021" name="bioRxiv">
        <title>Whole Genome Assembly and Annotation of Northern Wild Rice, Zizania palustris L., Supports a Whole Genome Duplication in the Zizania Genus.</title>
        <authorList>
            <person name="Haas M."/>
            <person name="Kono T."/>
            <person name="Macchietto M."/>
            <person name="Millas R."/>
            <person name="McGilp L."/>
            <person name="Shao M."/>
            <person name="Duquette J."/>
            <person name="Hirsch C.N."/>
            <person name="Kimball J."/>
        </authorList>
    </citation>
    <scope>NUCLEOTIDE SEQUENCE</scope>
    <source>
        <tissue evidence="3">Fresh leaf tissue</tissue>
    </source>
</reference>
<comment type="caution">
    <text evidence="3">The sequence shown here is derived from an EMBL/GenBank/DDBJ whole genome shotgun (WGS) entry which is preliminary data.</text>
</comment>
<keyword evidence="2" id="KW-0812">Transmembrane</keyword>
<evidence type="ECO:0000313" key="3">
    <source>
        <dbReference type="EMBL" id="KAG8089354.1"/>
    </source>
</evidence>
<keyword evidence="2" id="KW-1133">Transmembrane helix</keyword>
<feature type="region of interest" description="Disordered" evidence="1">
    <location>
        <begin position="122"/>
        <end position="143"/>
    </location>
</feature>
<sequence length="143" mass="16006">MAQLHDCQTDAPSVYTYFLLQIAAAHTFLQIVWSRTSLRRTVAAARSHSARPRTPPAKLLLPGCRPARLQWAFLVQQKEHKKNINLAQENGITCTHVSNNLTMTYQRTAWALMLFGARIPSRLPPPHGDQSQKPPAIRSGTVV</sequence>
<dbReference type="EMBL" id="JAAALK010000081">
    <property type="protein sequence ID" value="KAG8089354.1"/>
    <property type="molecule type" value="Genomic_DNA"/>
</dbReference>
<keyword evidence="2" id="KW-0472">Membrane</keyword>
<dbReference type="AlphaFoldDB" id="A0A8J6BL89"/>
<name>A0A8J6BL89_ZIZPA</name>